<feature type="transmembrane region" description="Helical" evidence="2">
    <location>
        <begin position="25"/>
        <end position="46"/>
    </location>
</feature>
<gene>
    <name evidence="3" type="ORF">CCUR1050_LOCUS27018</name>
</gene>
<organism evidence="3">
    <name type="scientific">Cryptomonas curvata</name>
    <dbReference type="NCBI Taxonomy" id="233186"/>
    <lineage>
        <taxon>Eukaryota</taxon>
        <taxon>Cryptophyceae</taxon>
        <taxon>Cryptomonadales</taxon>
        <taxon>Cryptomonadaceae</taxon>
        <taxon>Cryptomonas</taxon>
    </lineage>
</organism>
<evidence type="ECO:0000256" key="1">
    <source>
        <dbReference type="SAM" id="MobiDB-lite"/>
    </source>
</evidence>
<dbReference type="EMBL" id="HBEZ01049082">
    <property type="protein sequence ID" value="CAD8651180.1"/>
    <property type="molecule type" value="Transcribed_RNA"/>
</dbReference>
<accession>A0A7S0QSZ4</accession>
<evidence type="ECO:0000313" key="3">
    <source>
        <dbReference type="EMBL" id="CAD8651180.1"/>
    </source>
</evidence>
<keyword evidence="2" id="KW-1133">Transmembrane helix</keyword>
<reference evidence="3" key="1">
    <citation type="submission" date="2021-01" db="EMBL/GenBank/DDBJ databases">
        <authorList>
            <person name="Corre E."/>
            <person name="Pelletier E."/>
            <person name="Niang G."/>
            <person name="Scheremetjew M."/>
            <person name="Finn R."/>
            <person name="Kale V."/>
            <person name="Holt S."/>
            <person name="Cochrane G."/>
            <person name="Meng A."/>
            <person name="Brown T."/>
            <person name="Cohen L."/>
        </authorList>
    </citation>
    <scope>NUCLEOTIDE SEQUENCE</scope>
    <source>
        <strain evidence="3">CCAP979/52</strain>
    </source>
</reference>
<protein>
    <submittedName>
        <fullName evidence="3">Uncharacterized protein</fullName>
    </submittedName>
</protein>
<keyword evidence="2" id="KW-0812">Transmembrane</keyword>
<feature type="region of interest" description="Disordered" evidence="1">
    <location>
        <begin position="204"/>
        <end position="263"/>
    </location>
</feature>
<dbReference type="AlphaFoldDB" id="A0A7S0QSZ4"/>
<keyword evidence="2" id="KW-0472">Membrane</keyword>
<feature type="compositionally biased region" description="Low complexity" evidence="1">
    <location>
        <begin position="204"/>
        <end position="223"/>
    </location>
</feature>
<sequence>MVLVTEVSPLVGQADPSRSKSRKRFVLMGFLLSVCATLVCVFVANFQNVHVRHTTLMAKRHPDRLGKLGVGIDSWPWDQEYSSHNVVEENDSDLVSRKHFRMSVLGDANASQARPPASRPGPRQHYANTMRVPWFQGYYGSPLGHELPRRTGRLPIDTCSEDTPNCNKLWLKTGVNVYTMPWDWGNTGRFELWHKGLRRAAAAGNGTAANATEPSEPEAAIADDGGGDAPPPPPPPAEKQCESCGGHFSSEEERNAGKRAAPTQLAAALGGRREPFAAWGAPSDWAVPPLGLKRYTY</sequence>
<proteinExistence type="predicted"/>
<evidence type="ECO:0000256" key="2">
    <source>
        <dbReference type="SAM" id="Phobius"/>
    </source>
</evidence>
<name>A0A7S0QSZ4_9CRYP</name>